<comment type="caution">
    <text evidence="6">The sequence shown here is derived from an EMBL/GenBank/DDBJ whole genome shotgun (WGS) entry which is preliminary data.</text>
</comment>
<dbReference type="InterPro" id="IPR051702">
    <property type="entry name" value="SH3_domain_YSC84-like"/>
</dbReference>
<dbReference type="PRINTS" id="PR00452">
    <property type="entry name" value="SH3DOMAIN"/>
</dbReference>
<dbReference type="PANTHER" id="PTHR15629:SF2">
    <property type="entry name" value="SH3 DOMAIN-CONTAINING YSC84-LIKE PROTEIN 1"/>
    <property type="match status" value="1"/>
</dbReference>
<evidence type="ECO:0000313" key="7">
    <source>
        <dbReference type="Proteomes" id="UP001182556"/>
    </source>
</evidence>
<accession>A0AAD9FWK5</accession>
<dbReference type="Pfam" id="PF00018">
    <property type="entry name" value="SH3_1"/>
    <property type="match status" value="1"/>
</dbReference>
<dbReference type="InterPro" id="IPR036028">
    <property type="entry name" value="SH3-like_dom_sf"/>
</dbReference>
<feature type="region of interest" description="Disordered" evidence="4">
    <location>
        <begin position="465"/>
        <end position="502"/>
    </location>
</feature>
<keyword evidence="2 3" id="KW-0728">SH3 domain</keyword>
<feature type="compositionally biased region" description="Polar residues" evidence="4">
    <location>
        <begin position="391"/>
        <end position="407"/>
    </location>
</feature>
<dbReference type="CDD" id="cd11525">
    <property type="entry name" value="SYLF_SH3YL1_like"/>
    <property type="match status" value="1"/>
</dbReference>
<dbReference type="Proteomes" id="UP001182556">
    <property type="component" value="Unassembled WGS sequence"/>
</dbReference>
<evidence type="ECO:0000256" key="1">
    <source>
        <dbReference type="ARBA" id="ARBA00007761"/>
    </source>
</evidence>
<dbReference type="GO" id="GO:0035091">
    <property type="term" value="F:phosphatidylinositol binding"/>
    <property type="evidence" value="ECO:0007669"/>
    <property type="project" value="TreeGrafter"/>
</dbReference>
<evidence type="ECO:0000259" key="5">
    <source>
        <dbReference type="PROSITE" id="PS50002"/>
    </source>
</evidence>
<dbReference type="GO" id="GO:0030479">
    <property type="term" value="C:actin cortical patch"/>
    <property type="evidence" value="ECO:0007669"/>
    <property type="project" value="TreeGrafter"/>
</dbReference>
<organism evidence="6 7">
    <name type="scientific">Papiliotrema laurentii</name>
    <name type="common">Cryptococcus laurentii</name>
    <dbReference type="NCBI Taxonomy" id="5418"/>
    <lineage>
        <taxon>Eukaryota</taxon>
        <taxon>Fungi</taxon>
        <taxon>Dikarya</taxon>
        <taxon>Basidiomycota</taxon>
        <taxon>Agaricomycotina</taxon>
        <taxon>Tremellomycetes</taxon>
        <taxon>Tremellales</taxon>
        <taxon>Rhynchogastremaceae</taxon>
        <taxon>Papiliotrema</taxon>
    </lineage>
</organism>
<dbReference type="InterPro" id="IPR007461">
    <property type="entry name" value="Ysc84_actin-binding"/>
</dbReference>
<dbReference type="InterPro" id="IPR001452">
    <property type="entry name" value="SH3_domain"/>
</dbReference>
<name>A0AAD9FWK5_PAPLA</name>
<dbReference type="GO" id="GO:0051017">
    <property type="term" value="P:actin filament bundle assembly"/>
    <property type="evidence" value="ECO:0007669"/>
    <property type="project" value="TreeGrafter"/>
</dbReference>
<feature type="domain" description="SH3" evidence="5">
    <location>
        <begin position="512"/>
        <end position="573"/>
    </location>
</feature>
<comment type="similarity">
    <text evidence="1">Belongs to the SH3YL1 family.</text>
</comment>
<sequence length="596" mass="63053">MPINSPIPVRLEEECHKAAKTLRKFVDSRNNGLDKVIPRSVLERAAGFAIYTVVKAGFVFSARAGSGVVIARLDDGSWSPPSAIGLGGFGFGGQAGAEVTDFLIVLNSRAAVTSFMSAGSLTLGGNLSVAVGPLGRNAEGSGAVNTKGKVAAMYSYSKTKGLFGGVSVEGSVIVERQDANRIAYGGNPSVKQILSGTFDPPEWSYVLINELERCTASKTAKWRTWEEEENGEWGSPQGGRSRSGSGGDYAFGDGLGAGGNTPTGGGRRRAGSLFGKDANPVTDAGRGSPRPSLNKRSGSFNPFASGSNTPKRNPILSSSESYNAGLTWDSDGPIKPGGRSRSGSAARPSAYNDDLLGDWNEPKPGEPIWKGKNGDSDLLGTWESKDDALSPSFNKLSIGPSNGTNSPAGRRSRSGTTTSRPFDDIKEKEDEYVPYETTSHFAQMSQAEKAALFSDESKRASVYAYSNPPQSPFGADVPDRRPFDDYQSGPDPHRASVSKPALSVRQGLESDDGYAKAMALYVFKATAAGDLGLQKGDVVTVLDKVGNGDWWRGRNPSGQEGIFPSSYVEVIRLPKALKGGVTRTELKARMADLGFD</sequence>
<feature type="compositionally biased region" description="Low complexity" evidence="4">
    <location>
        <begin position="234"/>
        <end position="243"/>
    </location>
</feature>
<feature type="compositionally biased region" description="Low complexity" evidence="4">
    <location>
        <begin position="336"/>
        <end position="350"/>
    </location>
</feature>
<dbReference type="GO" id="GO:0051015">
    <property type="term" value="F:actin filament binding"/>
    <property type="evidence" value="ECO:0007669"/>
    <property type="project" value="TreeGrafter"/>
</dbReference>
<proteinExistence type="inferred from homology"/>
<evidence type="ECO:0000256" key="4">
    <source>
        <dbReference type="SAM" id="MobiDB-lite"/>
    </source>
</evidence>
<reference evidence="6" key="1">
    <citation type="submission" date="2023-02" db="EMBL/GenBank/DDBJ databases">
        <title>Identification and recombinant expression of a fungal hydrolase from Papiliotrema laurentii that hydrolyzes apple cutin and clears colloidal polyester polyurethane.</title>
        <authorList>
            <consortium name="DOE Joint Genome Institute"/>
            <person name="Roman V.A."/>
            <person name="Bojanowski C."/>
            <person name="Crable B.R."/>
            <person name="Wagner D.N."/>
            <person name="Hung C.S."/>
            <person name="Nadeau L.J."/>
            <person name="Schratz L."/>
            <person name="Haridas S."/>
            <person name="Pangilinan J."/>
            <person name="Lipzen A."/>
            <person name="Na H."/>
            <person name="Yan M."/>
            <person name="Ng V."/>
            <person name="Grigoriev I.V."/>
            <person name="Spatafora J.W."/>
            <person name="Barlow D."/>
            <person name="Biffinger J."/>
            <person name="Kelley-Loughnane N."/>
            <person name="Varaljay V.A."/>
            <person name="Crookes-Goodson W.J."/>
        </authorList>
    </citation>
    <scope>NUCLEOTIDE SEQUENCE</scope>
    <source>
        <strain evidence="6">5307AH</strain>
    </source>
</reference>
<keyword evidence="7" id="KW-1185">Reference proteome</keyword>
<dbReference type="SUPFAM" id="SSF50044">
    <property type="entry name" value="SH3-domain"/>
    <property type="match status" value="1"/>
</dbReference>
<dbReference type="CDD" id="cd00174">
    <property type="entry name" value="SH3"/>
    <property type="match status" value="1"/>
</dbReference>
<dbReference type="PANTHER" id="PTHR15629">
    <property type="entry name" value="SH3YL1 PROTEIN"/>
    <property type="match status" value="1"/>
</dbReference>
<dbReference type="Gene3D" id="2.30.30.40">
    <property type="entry name" value="SH3 Domains"/>
    <property type="match status" value="1"/>
</dbReference>
<dbReference type="EMBL" id="JAODAN010000001">
    <property type="protein sequence ID" value="KAK1927616.1"/>
    <property type="molecule type" value="Genomic_DNA"/>
</dbReference>
<feature type="compositionally biased region" description="Gly residues" evidence="4">
    <location>
        <begin position="244"/>
        <end position="265"/>
    </location>
</feature>
<dbReference type="InterPro" id="IPR033643">
    <property type="entry name" value="SYLF_SH3YL1-like"/>
</dbReference>
<dbReference type="Pfam" id="PF04366">
    <property type="entry name" value="Ysc84"/>
    <property type="match status" value="1"/>
</dbReference>
<dbReference type="SMART" id="SM00326">
    <property type="entry name" value="SH3"/>
    <property type="match status" value="1"/>
</dbReference>
<evidence type="ECO:0000256" key="3">
    <source>
        <dbReference type="PROSITE-ProRule" id="PRU00192"/>
    </source>
</evidence>
<dbReference type="AlphaFoldDB" id="A0AAD9FWK5"/>
<feature type="region of interest" description="Disordered" evidence="4">
    <location>
        <begin position="223"/>
        <end position="428"/>
    </location>
</feature>
<dbReference type="PROSITE" id="PS50002">
    <property type="entry name" value="SH3"/>
    <property type="match status" value="1"/>
</dbReference>
<dbReference type="GO" id="GO:0051666">
    <property type="term" value="P:actin cortical patch localization"/>
    <property type="evidence" value="ECO:0007669"/>
    <property type="project" value="TreeGrafter"/>
</dbReference>
<evidence type="ECO:0000256" key="2">
    <source>
        <dbReference type="ARBA" id="ARBA00022443"/>
    </source>
</evidence>
<feature type="compositionally biased region" description="Polar residues" evidence="4">
    <location>
        <begin position="294"/>
        <end position="324"/>
    </location>
</feature>
<evidence type="ECO:0000313" key="6">
    <source>
        <dbReference type="EMBL" id="KAK1927616.1"/>
    </source>
</evidence>
<gene>
    <name evidence="6" type="ORF">DB88DRAFT_507693</name>
</gene>
<protein>
    <recommendedName>
        <fullName evidence="5">SH3 domain-containing protein</fullName>
    </recommendedName>
</protein>